<evidence type="ECO:0000259" key="12">
    <source>
        <dbReference type="Pfam" id="PF00122"/>
    </source>
</evidence>
<dbReference type="PROSITE" id="PS00154">
    <property type="entry name" value="ATPASE_E1_E2"/>
    <property type="match status" value="1"/>
</dbReference>
<dbReference type="InterPro" id="IPR051014">
    <property type="entry name" value="Cation_Transport_ATPase_IB"/>
</dbReference>
<dbReference type="SFLD" id="SFLDF00027">
    <property type="entry name" value="p-type_atpase"/>
    <property type="match status" value="1"/>
</dbReference>
<evidence type="ECO:0000256" key="2">
    <source>
        <dbReference type="ARBA" id="ARBA00006024"/>
    </source>
</evidence>
<dbReference type="RefSeq" id="WP_204777065.1">
    <property type="nucleotide sequence ID" value="NZ_JACJJQ010000059.1"/>
</dbReference>
<dbReference type="InterPro" id="IPR023299">
    <property type="entry name" value="ATPase_P-typ_cyto_dom_N"/>
</dbReference>
<evidence type="ECO:0000256" key="5">
    <source>
        <dbReference type="ARBA" id="ARBA00022723"/>
    </source>
</evidence>
<dbReference type="Pfam" id="PF00702">
    <property type="entry name" value="Hydrolase"/>
    <property type="match status" value="1"/>
</dbReference>
<dbReference type="Pfam" id="PF00122">
    <property type="entry name" value="E1-E2_ATPase"/>
    <property type="match status" value="1"/>
</dbReference>
<dbReference type="InterPro" id="IPR036412">
    <property type="entry name" value="HAD-like_sf"/>
</dbReference>
<sequence>MKIQRFYQQHQKTILGIMTGLLSIAYLFKWQQNFLLFNTLLALVAIIGEIPLFLRATSALKFKLVSIELLVTIAVIGAFFIQEFSEAGIVVWLFSLGNLLEELSLQKTRQSVKELVQLAPKAAYRIVSPEDRKGELVAIDDLDEDDYVLVRTGDQIPVDGEVVRGSGYVDEAPITGEAKPQAKKIGNSTYAGTNLTDGTLVVQASRVGEDTTFGQLIELIEEAQDSQTQAQRKIDQFAKYYTPIVLVIALIVFITSRQIELAITVLVLGCPGALVIGVPVSTVAGIGTAAKSGILVKGATVFETFRKVNWLAFDKTGTITSGHPAVTKVVNLAGDEKLNTQYLVSVETEATHPLAKAIVHHFASATPFPTEQFTTVKGAGIKAMIAGHHVLVGNEELIQAAGITNLPTLTPTTTHVLMAVDNQLTLALEIMDPLKETTPAAIKQLQSHYHLALLTGDHQAVAEATVAGLDFDAIHGDQLPKDKVNFIQATQDKGQKVAFIGDGINDGPALATAKVGIAMGSGSDTAIETADIVLPTSDLSRLPILNRIAKATMWNMNENISIALLTVLLLFIGLFTGYIHMASGMLIHEASILVVILNSFRLLRHF</sequence>
<dbReference type="NCBIfam" id="TIGR01525">
    <property type="entry name" value="ATPase-IB_hvy"/>
    <property type="match status" value="1"/>
</dbReference>
<evidence type="ECO:0000256" key="8">
    <source>
        <dbReference type="ARBA" id="ARBA00023136"/>
    </source>
</evidence>
<feature type="transmembrane region" description="Helical" evidence="11">
    <location>
        <begin position="560"/>
        <end position="579"/>
    </location>
</feature>
<dbReference type="SFLD" id="SFLDS00003">
    <property type="entry name" value="Haloacid_Dehalogenase"/>
    <property type="match status" value="1"/>
</dbReference>
<evidence type="ECO:0000256" key="11">
    <source>
        <dbReference type="RuleBase" id="RU362081"/>
    </source>
</evidence>
<evidence type="ECO:0000256" key="10">
    <source>
        <dbReference type="ARBA" id="ARBA00049338"/>
    </source>
</evidence>
<dbReference type="InterPro" id="IPR044492">
    <property type="entry name" value="P_typ_ATPase_HD_dom"/>
</dbReference>
<keyword evidence="14" id="KW-1185">Reference proteome</keyword>
<keyword evidence="7 11" id="KW-1133">Transmembrane helix</keyword>
<accession>A0ABS2ER19</accession>
<dbReference type="InterPro" id="IPR018303">
    <property type="entry name" value="ATPase_P-typ_P_site"/>
</dbReference>
<feature type="transmembrane region" description="Helical" evidence="11">
    <location>
        <begin position="585"/>
        <end position="603"/>
    </location>
</feature>
<dbReference type="NCBIfam" id="TIGR01494">
    <property type="entry name" value="ATPase_P-type"/>
    <property type="match status" value="1"/>
</dbReference>
<keyword evidence="8 11" id="KW-0472">Membrane</keyword>
<organism evidence="13 14">
    <name type="scientific">Limosilactobacillus alvi</name>
    <dbReference type="NCBI Taxonomy" id="990412"/>
    <lineage>
        <taxon>Bacteria</taxon>
        <taxon>Bacillati</taxon>
        <taxon>Bacillota</taxon>
        <taxon>Bacilli</taxon>
        <taxon>Lactobacillales</taxon>
        <taxon>Lactobacillaceae</taxon>
        <taxon>Limosilactobacillus</taxon>
    </lineage>
</organism>
<dbReference type="Gene3D" id="2.70.150.10">
    <property type="entry name" value="Calcium-transporting ATPase, cytoplasmic transduction domain A"/>
    <property type="match status" value="1"/>
</dbReference>
<dbReference type="PANTHER" id="PTHR48085">
    <property type="entry name" value="CADMIUM/ZINC-TRANSPORTING ATPASE HMA2-RELATED"/>
    <property type="match status" value="1"/>
</dbReference>
<evidence type="ECO:0000256" key="7">
    <source>
        <dbReference type="ARBA" id="ARBA00022989"/>
    </source>
</evidence>
<dbReference type="InterPro" id="IPR027256">
    <property type="entry name" value="P-typ_ATPase_IB"/>
</dbReference>
<keyword evidence="6" id="KW-1278">Translocase</keyword>
<dbReference type="PANTHER" id="PTHR48085:SF5">
    <property type="entry name" value="CADMIUM_ZINC-TRANSPORTING ATPASE HMA4-RELATED"/>
    <property type="match status" value="1"/>
</dbReference>
<comment type="similarity">
    <text evidence="2 11">Belongs to the cation transport ATPase (P-type) (TC 3.A.3) family. Type IB subfamily.</text>
</comment>
<name>A0ABS2ER19_9LACO</name>
<feature type="transmembrane region" description="Helical" evidence="11">
    <location>
        <begin position="34"/>
        <end position="52"/>
    </location>
</feature>
<dbReference type="Gene3D" id="3.40.1110.10">
    <property type="entry name" value="Calcium-transporting ATPase, cytoplasmic domain N"/>
    <property type="match status" value="1"/>
</dbReference>
<keyword evidence="5 11" id="KW-0479">Metal-binding</keyword>
<evidence type="ECO:0000256" key="6">
    <source>
        <dbReference type="ARBA" id="ARBA00022967"/>
    </source>
</evidence>
<evidence type="ECO:0000256" key="1">
    <source>
        <dbReference type="ARBA" id="ARBA00004141"/>
    </source>
</evidence>
<evidence type="ECO:0000256" key="3">
    <source>
        <dbReference type="ARBA" id="ARBA00022539"/>
    </source>
</evidence>
<dbReference type="CDD" id="cd02079">
    <property type="entry name" value="P-type_ATPase_HM"/>
    <property type="match status" value="1"/>
</dbReference>
<reference evidence="13 14" key="1">
    <citation type="journal article" date="2021" name="Sci. Rep.">
        <title>The distribution of antibiotic resistance genes in chicken gut microbiota commensals.</title>
        <authorList>
            <person name="Juricova H."/>
            <person name="Matiasovicova J."/>
            <person name="Kubasova T."/>
            <person name="Cejkova D."/>
            <person name="Rychlik I."/>
        </authorList>
    </citation>
    <scope>NUCLEOTIDE SEQUENCE [LARGE SCALE GENOMIC DNA]</scope>
    <source>
        <strain evidence="13 14">An810</strain>
    </source>
</reference>
<comment type="catalytic activity">
    <reaction evidence="10">
        <text>Cd(2+)(in) + ATP + H2O = Cd(2+)(out) + ADP + phosphate + H(+)</text>
        <dbReference type="Rhea" id="RHEA:12132"/>
        <dbReference type="ChEBI" id="CHEBI:15377"/>
        <dbReference type="ChEBI" id="CHEBI:15378"/>
        <dbReference type="ChEBI" id="CHEBI:30616"/>
        <dbReference type="ChEBI" id="CHEBI:43474"/>
        <dbReference type="ChEBI" id="CHEBI:48775"/>
        <dbReference type="ChEBI" id="CHEBI:456216"/>
        <dbReference type="EC" id="7.2.2.21"/>
    </reaction>
</comment>
<comment type="subcellular location">
    <subcellularLocation>
        <location evidence="11">Cell membrane</location>
    </subcellularLocation>
    <subcellularLocation>
        <location evidence="1">Membrane</location>
        <topology evidence="1">Multi-pass membrane protein</topology>
    </subcellularLocation>
</comment>
<dbReference type="Proteomes" id="UP000776629">
    <property type="component" value="Unassembled WGS sequence"/>
</dbReference>
<dbReference type="EMBL" id="JACJJQ010000059">
    <property type="protein sequence ID" value="MBM6754835.1"/>
    <property type="molecule type" value="Genomic_DNA"/>
</dbReference>
<dbReference type="InterPro" id="IPR008250">
    <property type="entry name" value="ATPase_P-typ_transduc_dom_A_sf"/>
</dbReference>
<dbReference type="SUPFAM" id="SSF81653">
    <property type="entry name" value="Calcium ATPase, transduction domain A"/>
    <property type="match status" value="1"/>
</dbReference>
<feature type="domain" description="P-type ATPase A" evidence="12">
    <location>
        <begin position="120"/>
        <end position="221"/>
    </location>
</feature>
<dbReference type="PRINTS" id="PR00119">
    <property type="entry name" value="CATATPASE"/>
</dbReference>
<keyword evidence="3" id="KW-0104">Cadmium</keyword>
<keyword evidence="4 11" id="KW-0812">Transmembrane</keyword>
<protein>
    <recommendedName>
        <fullName evidence="9">Cd(2+)-exporting ATPase</fullName>
        <ecNumber evidence="9">7.2.2.21</ecNumber>
    </recommendedName>
</protein>
<evidence type="ECO:0000313" key="14">
    <source>
        <dbReference type="Proteomes" id="UP000776629"/>
    </source>
</evidence>
<gene>
    <name evidence="13" type="primary">cadA</name>
    <name evidence="13" type="ORF">H5993_08730</name>
</gene>
<dbReference type="EC" id="7.2.2.21" evidence="9"/>
<feature type="transmembrane region" description="Helical" evidence="11">
    <location>
        <begin position="237"/>
        <end position="255"/>
    </location>
</feature>
<dbReference type="InterPro" id="IPR023214">
    <property type="entry name" value="HAD_sf"/>
</dbReference>
<feature type="transmembrane region" description="Helical" evidence="11">
    <location>
        <begin position="261"/>
        <end position="287"/>
    </location>
</feature>
<dbReference type="SFLD" id="SFLDG00002">
    <property type="entry name" value="C1.7:_P-type_atpase_like"/>
    <property type="match status" value="1"/>
</dbReference>
<evidence type="ECO:0000256" key="4">
    <source>
        <dbReference type="ARBA" id="ARBA00022692"/>
    </source>
</evidence>
<dbReference type="InterPro" id="IPR023298">
    <property type="entry name" value="ATPase_P-typ_TM_dom_sf"/>
</dbReference>
<dbReference type="Gene3D" id="3.40.50.1000">
    <property type="entry name" value="HAD superfamily/HAD-like"/>
    <property type="match status" value="1"/>
</dbReference>
<keyword evidence="11" id="KW-0547">Nucleotide-binding</keyword>
<dbReference type="NCBIfam" id="TIGR01512">
    <property type="entry name" value="ATPase-IB2_Cd"/>
    <property type="match status" value="1"/>
</dbReference>
<dbReference type="PRINTS" id="PR00941">
    <property type="entry name" value="CDATPASE"/>
</dbReference>
<dbReference type="InterPro" id="IPR059000">
    <property type="entry name" value="ATPase_P-type_domA"/>
</dbReference>
<keyword evidence="11" id="KW-1003">Cell membrane</keyword>
<dbReference type="InterPro" id="IPR001757">
    <property type="entry name" value="P_typ_ATPase"/>
</dbReference>
<evidence type="ECO:0000256" key="9">
    <source>
        <dbReference type="ARBA" id="ARBA00039103"/>
    </source>
</evidence>
<keyword evidence="11" id="KW-0067">ATP-binding</keyword>
<evidence type="ECO:0000313" key="13">
    <source>
        <dbReference type="EMBL" id="MBM6754835.1"/>
    </source>
</evidence>
<dbReference type="SUPFAM" id="SSF81665">
    <property type="entry name" value="Calcium ATPase, transmembrane domain M"/>
    <property type="match status" value="1"/>
</dbReference>
<proteinExistence type="inferred from homology"/>
<dbReference type="SUPFAM" id="SSF56784">
    <property type="entry name" value="HAD-like"/>
    <property type="match status" value="1"/>
</dbReference>
<dbReference type="PROSITE" id="PS01229">
    <property type="entry name" value="COF_2"/>
    <property type="match status" value="1"/>
</dbReference>
<comment type="caution">
    <text evidence="13">The sequence shown here is derived from an EMBL/GenBank/DDBJ whole genome shotgun (WGS) entry which is preliminary data.</text>
</comment>
<feature type="transmembrane region" description="Helical" evidence="11">
    <location>
        <begin position="12"/>
        <end position="28"/>
    </location>
</feature>